<dbReference type="SUPFAM" id="SSF48452">
    <property type="entry name" value="TPR-like"/>
    <property type="match status" value="1"/>
</dbReference>
<evidence type="ECO:0000256" key="2">
    <source>
        <dbReference type="SAM" id="SignalP"/>
    </source>
</evidence>
<dbReference type="InterPro" id="IPR011652">
    <property type="entry name" value="MORN_2"/>
</dbReference>
<dbReference type="SUPFAM" id="SSF82185">
    <property type="entry name" value="Histone H3 K4-specific methyltransferase SET7/9 N-terminal domain"/>
    <property type="match status" value="6"/>
</dbReference>
<dbReference type="Proteomes" id="UP001596043">
    <property type="component" value="Unassembled WGS sequence"/>
</dbReference>
<dbReference type="PANTHER" id="PTHR33706:SF1">
    <property type="entry name" value="TPR REPEAT PROTEIN"/>
    <property type="match status" value="1"/>
</dbReference>
<dbReference type="RefSeq" id="WP_379977783.1">
    <property type="nucleotide sequence ID" value="NZ_JBHSFV010000003.1"/>
</dbReference>
<reference evidence="4" key="1">
    <citation type="journal article" date="2019" name="Int. J. Syst. Evol. Microbiol.">
        <title>The Global Catalogue of Microorganisms (GCM) 10K type strain sequencing project: providing services to taxonomists for standard genome sequencing and annotation.</title>
        <authorList>
            <consortium name="The Broad Institute Genomics Platform"/>
            <consortium name="The Broad Institute Genome Sequencing Center for Infectious Disease"/>
            <person name="Wu L."/>
            <person name="Ma J."/>
        </authorList>
    </citation>
    <scope>NUCLEOTIDE SEQUENCE [LARGE SCALE GENOMIC DNA]</scope>
    <source>
        <strain evidence="4">YJ-61-S</strain>
    </source>
</reference>
<feature type="chain" id="PRO_5046359858" description="Tetratricopeptide repeat protein" evidence="2">
    <location>
        <begin position="21"/>
        <end position="1101"/>
    </location>
</feature>
<feature type="repeat" description="TPR" evidence="1">
    <location>
        <begin position="134"/>
        <end position="167"/>
    </location>
</feature>
<organism evidence="3 4">
    <name type="scientific">Dokdonia ponticola</name>
    <dbReference type="NCBI Taxonomy" id="2041041"/>
    <lineage>
        <taxon>Bacteria</taxon>
        <taxon>Pseudomonadati</taxon>
        <taxon>Bacteroidota</taxon>
        <taxon>Flavobacteriia</taxon>
        <taxon>Flavobacteriales</taxon>
        <taxon>Flavobacteriaceae</taxon>
        <taxon>Dokdonia</taxon>
    </lineage>
</organism>
<dbReference type="InterPro" id="IPR019734">
    <property type="entry name" value="TPR_rpt"/>
</dbReference>
<dbReference type="Gene3D" id="3.90.930.1">
    <property type="match status" value="4"/>
</dbReference>
<evidence type="ECO:0000313" key="4">
    <source>
        <dbReference type="Proteomes" id="UP001596043"/>
    </source>
</evidence>
<dbReference type="Gene3D" id="2.20.110.10">
    <property type="entry name" value="Histone H3 K4-specific methyltransferase SET7/9 N-terminal domain"/>
    <property type="match status" value="2"/>
</dbReference>
<dbReference type="SMART" id="SM00028">
    <property type="entry name" value="TPR"/>
    <property type="match status" value="4"/>
</dbReference>
<dbReference type="PANTHER" id="PTHR33706">
    <property type="entry name" value="MORN VARIANT REPEAT PROTEIN"/>
    <property type="match status" value="1"/>
</dbReference>
<dbReference type="EMBL" id="JBHSFV010000003">
    <property type="protein sequence ID" value="MFC4633571.1"/>
    <property type="molecule type" value="Genomic_DNA"/>
</dbReference>
<name>A0ABV9HW74_9FLAO</name>
<dbReference type="Gene3D" id="1.25.40.10">
    <property type="entry name" value="Tetratricopeptide repeat domain"/>
    <property type="match status" value="1"/>
</dbReference>
<proteinExistence type="predicted"/>
<gene>
    <name evidence="3" type="ORF">ACFO3O_06610</name>
</gene>
<evidence type="ECO:0000313" key="3">
    <source>
        <dbReference type="EMBL" id="MFC4633571.1"/>
    </source>
</evidence>
<accession>A0ABV9HW74</accession>
<feature type="signal peptide" evidence="2">
    <location>
        <begin position="1"/>
        <end position="20"/>
    </location>
</feature>
<comment type="caution">
    <text evidence="3">The sequence shown here is derived from an EMBL/GenBank/DDBJ whole genome shotgun (WGS) entry which is preliminary data.</text>
</comment>
<keyword evidence="1" id="KW-0802">TPR repeat</keyword>
<dbReference type="Pfam" id="PF07661">
    <property type="entry name" value="MORN_2"/>
    <property type="match status" value="14"/>
</dbReference>
<sequence length="1101" mass="126173">MVRNYIFLLLLLTGFLSVNAQEKIKHESGIELLKKAAELIEQEKIDDVIKELQKISPNDSLYNDSFVTISYYQMAQEKYKDAIATIDRGLQLEGSHNSRLGFYINKGISLRNLESYDLAKKTYIQGLKEFPRNHELYYNLGIIHQKLDEPEEAFTYLMKTLEASPLYGNTMLLLGNMYRKQNKKAQALLLYNLCLLFSPDEENSLAILKVANDMASGLDTEGEVFPITPDDNLFETQNLIIESKLALQKEYDFSNDINIGFTRQTHAILNLLKEEPFEGTSVFWSQKVIPFFNWIRENGYFDDLAYTTTYSIENEDYKKIIAKKTEDIKTFLPIAYQKWVDIIGANNAKEVNGKKEIVAYDYVDALISGEGAIVKEELMGPWIYYDSLGRIIAKGNFVDGERSGDWEWYHPNGKLKEEGSYVKGLEQGTYQFYHDNGNKSFTVTFKDGKLDGDYLSYNLYGSALEKRTYVNGNLDGIRKHFFEADESLVKYEYTMKNNEYDGSFKEYYATGVLAQEVTFSNGSKQGPEKVYHPNGQLASEATFVDGAYEGPYKTYHPSGKLNGTGTYVKGLNQGPYKSYYSNEILSEEVIYEKGELDGPYLSYNIGGKLLSKFLYRNGMIKEYTFYAKDGTVIESQKKKSGDLNYKGFMADGTLVTEGLYDVKGGKMGLWSYYNKYGTLSDQGTYTENLSQGEYKVYHTNGNLADINTYVDDIVTGYGASYYPFGQLKTQGYYNDKGTKDGVWYIYYPDGTIDTQNYYHKGELNGTQKYYDTSGQLSSEVFYKFGVALSETHYDKGGNITEKIDRFNTENDKITYHYSNGKVNSIFTYKNGVIHGDYVAYDFYGNLRGEGSYVNNDQHGTFKKYYSDGTLKSEEKYTSGNLDGDYKIYYENGQLEDSYSYLNGKLEGTALEYSEKGVKIGEATYINNQAHGPRKFFGREKGTLQLIRFYDQNKLIGYSYLDKEGKELPMIPLPNGTGKIISYYPNGKIAREMTYEKGEIQGEYTAYYENGNLERKHNNVDDDYHGIAYTYYPDGTTKTETSYTYGYKQGLEKKYYPNGTIKQEINYKNDERSGKAQYYDEQGNKTKTEHYFDEEIVTSQTF</sequence>
<keyword evidence="4" id="KW-1185">Reference proteome</keyword>
<keyword evidence="2" id="KW-0732">Signal</keyword>
<dbReference type="InterPro" id="IPR011990">
    <property type="entry name" value="TPR-like_helical_dom_sf"/>
</dbReference>
<evidence type="ECO:0008006" key="5">
    <source>
        <dbReference type="Google" id="ProtNLM"/>
    </source>
</evidence>
<protein>
    <recommendedName>
        <fullName evidence="5">Tetratricopeptide repeat protein</fullName>
    </recommendedName>
</protein>
<dbReference type="PROSITE" id="PS50005">
    <property type="entry name" value="TPR"/>
    <property type="match status" value="1"/>
</dbReference>
<evidence type="ECO:0000256" key="1">
    <source>
        <dbReference type="PROSITE-ProRule" id="PRU00339"/>
    </source>
</evidence>